<dbReference type="GO" id="GO:0005471">
    <property type="term" value="F:ATP:ADP antiporter activity"/>
    <property type="evidence" value="ECO:0007669"/>
    <property type="project" value="InterPro"/>
</dbReference>
<evidence type="ECO:0000256" key="5">
    <source>
        <dbReference type="ARBA" id="ARBA00022741"/>
    </source>
</evidence>
<evidence type="ECO:0000313" key="12">
    <source>
        <dbReference type="Proteomes" id="UP000008743"/>
    </source>
</evidence>
<reference evidence="12" key="1">
    <citation type="submission" date="2011-02" db="EMBL/GenBank/DDBJ databases">
        <title>The Genome Sequence of Capsaspora owczarzaki ATCC 30864.</title>
        <authorList>
            <person name="Russ C."/>
            <person name="Cuomo C."/>
            <person name="Burger G."/>
            <person name="Gray M.W."/>
            <person name="Holland P.W.H."/>
            <person name="King N."/>
            <person name="Lang F.B.F."/>
            <person name="Roger A.J."/>
            <person name="Ruiz-Trillo I."/>
            <person name="Young S.K."/>
            <person name="Zeng Q."/>
            <person name="Gargeya S."/>
            <person name="Alvarado L."/>
            <person name="Berlin A."/>
            <person name="Chapman S.B."/>
            <person name="Chen Z."/>
            <person name="Freedman E."/>
            <person name="Gellesch M."/>
            <person name="Goldberg J."/>
            <person name="Griggs A."/>
            <person name="Gujja S."/>
            <person name="Heilman E."/>
            <person name="Heiman D."/>
            <person name="Howarth C."/>
            <person name="Mehta T."/>
            <person name="Neiman D."/>
            <person name="Pearson M."/>
            <person name="Roberts A."/>
            <person name="Saif S."/>
            <person name="Shea T."/>
            <person name="Shenoy N."/>
            <person name="Sisk P."/>
            <person name="Stolte C."/>
            <person name="Sykes S."/>
            <person name="White J."/>
            <person name="Yandava C."/>
            <person name="Haas B."/>
            <person name="Nusbaum C."/>
            <person name="Birren B."/>
        </authorList>
    </citation>
    <scope>NUCLEOTIDE SEQUENCE</scope>
    <source>
        <strain evidence="12">ATCC 30864</strain>
    </source>
</reference>
<dbReference type="AlphaFoldDB" id="A0A0D2X158"/>
<feature type="transmembrane region" description="Helical" evidence="9">
    <location>
        <begin position="172"/>
        <end position="195"/>
    </location>
</feature>
<keyword evidence="7 9" id="KW-1133">Transmembrane helix</keyword>
<dbReference type="Pfam" id="PF03219">
    <property type="entry name" value="TLC"/>
    <property type="match status" value="1"/>
</dbReference>
<evidence type="ECO:0000256" key="1">
    <source>
        <dbReference type="ARBA" id="ARBA00004141"/>
    </source>
</evidence>
<evidence type="ECO:0000256" key="8">
    <source>
        <dbReference type="ARBA" id="ARBA00023136"/>
    </source>
</evidence>
<dbReference type="GO" id="GO:0005524">
    <property type="term" value="F:ATP binding"/>
    <property type="evidence" value="ECO:0007669"/>
    <property type="project" value="UniProtKB-KW"/>
</dbReference>
<dbReference type="GO" id="GO:0016020">
    <property type="term" value="C:membrane"/>
    <property type="evidence" value="ECO:0007669"/>
    <property type="project" value="UniProtKB-SubCell"/>
</dbReference>
<sequence length="503" mass="54614">MPTTSSTATRSAGTTSTTSTTSTSTTNGKHATSSNAGSNTNTNNNRAITPKQSQLAWALAIAQFLSLGGYWLMRPLKMGIFVQVVGLEHEPRAKLGTVLLLVPLLVLYNRLAARTDDIRLVVKIVIGTYATMFALIGALLFVPSVGFLHDPNAKAGTHVVKESTLGWCVGWITYWTIETFGSIVMPMFWSVVASVTTDHAPFVFSRVNTVMQLGAVLGATLATYAKELGIPQLCFFQVVVLGAVLLASRQAFLLSDEIQDEAELAKRKKEDASAPTNATNAPHAHHVPKETSTDLTTGLRLVFTHPYVASLLVISTAAEVVSTVMDYQLKVLAQNEYQTPEEMTLLMGRFGQAVNGVSLLFALFGSRAVMERFGIRFCLIAFPVCTLLLVGSVFIRPTLGVVFFGMVAIKALGYSLNAPSKEMLYRTTSKDIKMQAKSWIDMFGSRNAKALGSLVTELLKHNATELFRVGSLFSGGLSLIWLLAAEYLGVTYNRHIQNKTIVT</sequence>
<keyword evidence="6 9" id="KW-0067">ATP-binding</keyword>
<name>A0A0D2X158_CAPO3</name>
<evidence type="ECO:0000256" key="4">
    <source>
        <dbReference type="ARBA" id="ARBA00022692"/>
    </source>
</evidence>
<accession>A0A0D2X158</accession>
<keyword evidence="3 9" id="KW-0813">Transport</keyword>
<keyword evidence="4 9" id="KW-0812">Transmembrane</keyword>
<dbReference type="OrthoDB" id="194566at2759"/>
<keyword evidence="8 9" id="KW-0472">Membrane</keyword>
<feature type="transmembrane region" description="Helical" evidence="9">
    <location>
        <begin position="93"/>
        <end position="113"/>
    </location>
</feature>
<evidence type="ECO:0000256" key="2">
    <source>
        <dbReference type="ARBA" id="ARBA00007127"/>
    </source>
</evidence>
<dbReference type="PANTHER" id="PTHR31187">
    <property type="match status" value="1"/>
</dbReference>
<feature type="transmembrane region" description="Helical" evidence="9">
    <location>
        <begin position="230"/>
        <end position="248"/>
    </location>
</feature>
<evidence type="ECO:0000256" key="10">
    <source>
        <dbReference type="SAM" id="MobiDB-lite"/>
    </source>
</evidence>
<organism evidence="11 12">
    <name type="scientific">Capsaspora owczarzaki (strain ATCC 30864)</name>
    <dbReference type="NCBI Taxonomy" id="595528"/>
    <lineage>
        <taxon>Eukaryota</taxon>
        <taxon>Filasterea</taxon>
        <taxon>Capsaspora</taxon>
    </lineage>
</organism>
<proteinExistence type="inferred from homology"/>
<feature type="transmembrane region" description="Helical" evidence="9">
    <location>
        <begin position="345"/>
        <end position="365"/>
    </location>
</feature>
<feature type="region of interest" description="Disordered" evidence="10">
    <location>
        <begin position="265"/>
        <end position="292"/>
    </location>
</feature>
<protein>
    <recommendedName>
        <fullName evidence="9">ADP,ATP carrier protein</fullName>
    </recommendedName>
</protein>
<feature type="transmembrane region" description="Helical" evidence="9">
    <location>
        <begin position="307"/>
        <end position="325"/>
    </location>
</feature>
<feature type="transmembrane region" description="Helical" evidence="9">
    <location>
        <begin position="466"/>
        <end position="484"/>
    </location>
</feature>
<feature type="transmembrane region" description="Helical" evidence="9">
    <location>
        <begin position="120"/>
        <end position="142"/>
    </location>
</feature>
<evidence type="ECO:0000256" key="3">
    <source>
        <dbReference type="ARBA" id="ARBA00022448"/>
    </source>
</evidence>
<dbReference type="SUPFAM" id="SSF103473">
    <property type="entry name" value="MFS general substrate transporter"/>
    <property type="match status" value="1"/>
</dbReference>
<dbReference type="RefSeq" id="XP_004364443.2">
    <property type="nucleotide sequence ID" value="XM_004364386.2"/>
</dbReference>
<evidence type="ECO:0000256" key="9">
    <source>
        <dbReference type="RuleBase" id="RU363121"/>
    </source>
</evidence>
<feature type="transmembrane region" description="Helical" evidence="9">
    <location>
        <begin position="55"/>
        <end position="73"/>
    </location>
</feature>
<dbReference type="InterPro" id="IPR036259">
    <property type="entry name" value="MFS_trans_sf"/>
</dbReference>
<dbReference type="PhylomeDB" id="A0A0D2X158"/>
<dbReference type="Proteomes" id="UP000008743">
    <property type="component" value="Unassembled WGS sequence"/>
</dbReference>
<keyword evidence="12" id="KW-1185">Reference proteome</keyword>
<dbReference type="InterPro" id="IPR004667">
    <property type="entry name" value="ADP_ATP_car_bac_type"/>
</dbReference>
<feature type="transmembrane region" description="Helical" evidence="9">
    <location>
        <begin position="377"/>
        <end position="395"/>
    </location>
</feature>
<evidence type="ECO:0000313" key="11">
    <source>
        <dbReference type="EMBL" id="KJE90234.1"/>
    </source>
</evidence>
<evidence type="ECO:0000256" key="6">
    <source>
        <dbReference type="ARBA" id="ARBA00022840"/>
    </source>
</evidence>
<comment type="similarity">
    <text evidence="2 9">Belongs to the ADP/ATP translocase tlc family.</text>
</comment>
<dbReference type="EMBL" id="KE346361">
    <property type="protein sequence ID" value="KJE90234.1"/>
    <property type="molecule type" value="Genomic_DNA"/>
</dbReference>
<feature type="region of interest" description="Disordered" evidence="10">
    <location>
        <begin position="1"/>
        <end position="46"/>
    </location>
</feature>
<evidence type="ECO:0000256" key="7">
    <source>
        <dbReference type="ARBA" id="ARBA00022989"/>
    </source>
</evidence>
<dbReference type="InParanoid" id="A0A0D2X158"/>
<feature type="transmembrane region" description="Helical" evidence="9">
    <location>
        <begin position="401"/>
        <end position="420"/>
    </location>
</feature>
<feature type="transmembrane region" description="Helical" evidence="9">
    <location>
        <begin position="207"/>
        <end position="224"/>
    </location>
</feature>
<gene>
    <name evidence="11" type="ORF">CAOG_001575</name>
</gene>
<dbReference type="eggNOG" id="ENOG502R2N3">
    <property type="taxonomic scope" value="Eukaryota"/>
</dbReference>
<comment type="subcellular location">
    <subcellularLocation>
        <location evidence="1 9">Membrane</location>
        <topology evidence="1 9">Multi-pass membrane protein</topology>
    </subcellularLocation>
</comment>
<keyword evidence="5 9" id="KW-0547">Nucleotide-binding</keyword>
<dbReference type="PANTHER" id="PTHR31187:SF1">
    <property type="entry name" value="ADP,ATP CARRIER PROTEIN 1"/>
    <property type="match status" value="1"/>
</dbReference>